<dbReference type="Pfam" id="PF13305">
    <property type="entry name" value="TetR_C_33"/>
    <property type="match status" value="1"/>
</dbReference>
<evidence type="ECO:0000256" key="4">
    <source>
        <dbReference type="PROSITE-ProRule" id="PRU00335"/>
    </source>
</evidence>
<reference evidence="6 7" key="1">
    <citation type="submission" date="2020-02" db="EMBL/GenBank/DDBJ databases">
        <authorList>
            <person name="Sun Q."/>
        </authorList>
    </citation>
    <scope>NUCLEOTIDE SEQUENCE [LARGE SCALE GENOMIC DNA]</scope>
    <source>
        <strain evidence="6 7">CCBAU 03386</strain>
    </source>
</reference>
<dbReference type="InterPro" id="IPR009057">
    <property type="entry name" value="Homeodomain-like_sf"/>
</dbReference>
<dbReference type="InterPro" id="IPR036271">
    <property type="entry name" value="Tet_transcr_reg_TetR-rel_C_sf"/>
</dbReference>
<accession>A0A7Y3S3N7</accession>
<keyword evidence="7" id="KW-1185">Reference proteome</keyword>
<dbReference type="InterPro" id="IPR050109">
    <property type="entry name" value="HTH-type_TetR-like_transc_reg"/>
</dbReference>
<dbReference type="Proteomes" id="UP000519972">
    <property type="component" value="Unassembled WGS sequence"/>
</dbReference>
<dbReference type="InterPro" id="IPR001647">
    <property type="entry name" value="HTH_TetR"/>
</dbReference>
<keyword evidence="1" id="KW-0805">Transcription regulation</keyword>
<protein>
    <submittedName>
        <fullName evidence="6">TetR/AcrR family transcriptional regulator</fullName>
    </submittedName>
</protein>
<evidence type="ECO:0000313" key="6">
    <source>
        <dbReference type="EMBL" id="NNU36035.1"/>
    </source>
</evidence>
<dbReference type="PANTHER" id="PTHR30055:SF209">
    <property type="entry name" value="POSSIBLE TRANSCRIPTIONAL REGULATORY PROTEIN (PROBABLY TETR-FAMILY)"/>
    <property type="match status" value="1"/>
</dbReference>
<dbReference type="PROSITE" id="PS50977">
    <property type="entry name" value="HTH_TETR_2"/>
    <property type="match status" value="1"/>
</dbReference>
<dbReference type="Gene3D" id="1.10.357.10">
    <property type="entry name" value="Tetracycline Repressor, domain 2"/>
    <property type="match status" value="1"/>
</dbReference>
<dbReference type="PANTHER" id="PTHR30055">
    <property type="entry name" value="HTH-TYPE TRANSCRIPTIONAL REGULATOR RUTR"/>
    <property type="match status" value="1"/>
</dbReference>
<name>A0A7Y3S3N7_9HYPH</name>
<dbReference type="EMBL" id="JABFCN010000009">
    <property type="protein sequence ID" value="NNU36035.1"/>
    <property type="molecule type" value="Genomic_DNA"/>
</dbReference>
<evidence type="ECO:0000313" key="7">
    <source>
        <dbReference type="Proteomes" id="UP000519972"/>
    </source>
</evidence>
<dbReference type="RefSeq" id="WP_171376174.1">
    <property type="nucleotide sequence ID" value="NZ_JABFCN010000009.1"/>
</dbReference>
<dbReference type="GO" id="GO:0003700">
    <property type="term" value="F:DNA-binding transcription factor activity"/>
    <property type="evidence" value="ECO:0007669"/>
    <property type="project" value="TreeGrafter"/>
</dbReference>
<evidence type="ECO:0000256" key="2">
    <source>
        <dbReference type="ARBA" id="ARBA00023125"/>
    </source>
</evidence>
<dbReference type="GO" id="GO:0000976">
    <property type="term" value="F:transcription cis-regulatory region binding"/>
    <property type="evidence" value="ECO:0007669"/>
    <property type="project" value="TreeGrafter"/>
</dbReference>
<feature type="domain" description="HTH tetR-type" evidence="5">
    <location>
        <begin position="1"/>
        <end position="61"/>
    </location>
</feature>
<organism evidence="6 7">
    <name type="scientific">Rhizobium sophorae</name>
    <dbReference type="NCBI Taxonomy" id="1535242"/>
    <lineage>
        <taxon>Bacteria</taxon>
        <taxon>Pseudomonadati</taxon>
        <taxon>Pseudomonadota</taxon>
        <taxon>Alphaproteobacteria</taxon>
        <taxon>Hyphomicrobiales</taxon>
        <taxon>Rhizobiaceae</taxon>
        <taxon>Rhizobium/Agrobacterium group</taxon>
        <taxon>Rhizobium</taxon>
    </lineage>
</organism>
<dbReference type="AlphaFoldDB" id="A0A7Y3S3N7"/>
<sequence length="187" mass="19805">MSTHDTLIQAAASLLDEGGEQAVTLRAVGHAVGVSHNAPYKHFRSRDALLAAVAAADLGTLTTNFAGIRGSGQSPKVKLLTSIGVLIAFSRERPSRYRLVFGAPTLAREHPELQGRSMACLAEIMALVDECKGANVLPNAPTRSLASLLLAAMHGLVLLEAQGQLRAEKGLPTVEENVELMVSLFSR</sequence>
<keyword evidence="2 4" id="KW-0238">DNA-binding</keyword>
<evidence type="ECO:0000256" key="3">
    <source>
        <dbReference type="ARBA" id="ARBA00023163"/>
    </source>
</evidence>
<gene>
    <name evidence="6" type="ORF">G9X64_05965</name>
</gene>
<dbReference type="SUPFAM" id="SSF48498">
    <property type="entry name" value="Tetracyclin repressor-like, C-terminal domain"/>
    <property type="match status" value="1"/>
</dbReference>
<proteinExistence type="predicted"/>
<dbReference type="SUPFAM" id="SSF46689">
    <property type="entry name" value="Homeodomain-like"/>
    <property type="match status" value="1"/>
</dbReference>
<dbReference type="PRINTS" id="PR00455">
    <property type="entry name" value="HTHTETR"/>
</dbReference>
<evidence type="ECO:0000256" key="1">
    <source>
        <dbReference type="ARBA" id="ARBA00023015"/>
    </source>
</evidence>
<dbReference type="InterPro" id="IPR025996">
    <property type="entry name" value="MT1864/Rv1816-like_C"/>
</dbReference>
<evidence type="ECO:0000259" key="5">
    <source>
        <dbReference type="PROSITE" id="PS50977"/>
    </source>
</evidence>
<feature type="DNA-binding region" description="H-T-H motif" evidence="4">
    <location>
        <begin position="24"/>
        <end position="43"/>
    </location>
</feature>
<dbReference type="Pfam" id="PF00440">
    <property type="entry name" value="TetR_N"/>
    <property type="match status" value="1"/>
</dbReference>
<comment type="caution">
    <text evidence="6">The sequence shown here is derived from an EMBL/GenBank/DDBJ whole genome shotgun (WGS) entry which is preliminary data.</text>
</comment>
<keyword evidence="3" id="KW-0804">Transcription</keyword>